<dbReference type="EMBL" id="CAJVQC010060680">
    <property type="protein sequence ID" value="CAG8801033.1"/>
    <property type="molecule type" value="Genomic_DNA"/>
</dbReference>
<comment type="caution">
    <text evidence="1">The sequence shown here is derived from an EMBL/GenBank/DDBJ whole genome shotgun (WGS) entry which is preliminary data.</text>
</comment>
<evidence type="ECO:0000313" key="2">
    <source>
        <dbReference type="Proteomes" id="UP000789920"/>
    </source>
</evidence>
<reference evidence="1" key="1">
    <citation type="submission" date="2021-06" db="EMBL/GenBank/DDBJ databases">
        <authorList>
            <person name="Kallberg Y."/>
            <person name="Tangrot J."/>
            <person name="Rosling A."/>
        </authorList>
    </citation>
    <scope>NUCLEOTIDE SEQUENCE</scope>
    <source>
        <strain evidence="1">MA461A</strain>
    </source>
</reference>
<gene>
    <name evidence="1" type="ORF">RPERSI_LOCUS21036</name>
</gene>
<feature type="non-terminal residue" evidence="1">
    <location>
        <position position="60"/>
    </location>
</feature>
<evidence type="ECO:0000313" key="1">
    <source>
        <dbReference type="EMBL" id="CAG8801033.1"/>
    </source>
</evidence>
<name>A0ACA9RNX3_9GLOM</name>
<protein>
    <submittedName>
        <fullName evidence="1">1929_t:CDS:1</fullName>
    </submittedName>
</protein>
<dbReference type="Proteomes" id="UP000789920">
    <property type="component" value="Unassembled WGS sequence"/>
</dbReference>
<feature type="non-terminal residue" evidence="1">
    <location>
        <position position="1"/>
    </location>
</feature>
<sequence length="60" mass="6501">LGLSIVHVLPPILSTTVRSSQKALIGLSTSSSVTALTDHKCLELFSVEFVHFALTMKLVY</sequence>
<proteinExistence type="predicted"/>
<accession>A0ACA9RNX3</accession>
<keyword evidence="2" id="KW-1185">Reference proteome</keyword>
<organism evidence="1 2">
    <name type="scientific">Racocetra persica</name>
    <dbReference type="NCBI Taxonomy" id="160502"/>
    <lineage>
        <taxon>Eukaryota</taxon>
        <taxon>Fungi</taxon>
        <taxon>Fungi incertae sedis</taxon>
        <taxon>Mucoromycota</taxon>
        <taxon>Glomeromycotina</taxon>
        <taxon>Glomeromycetes</taxon>
        <taxon>Diversisporales</taxon>
        <taxon>Gigasporaceae</taxon>
        <taxon>Racocetra</taxon>
    </lineage>
</organism>